<protein>
    <recommendedName>
        <fullName evidence="6">60S ribosomal protein L44</fullName>
    </recommendedName>
</protein>
<evidence type="ECO:0000256" key="4">
    <source>
        <dbReference type="RuleBase" id="RU000666"/>
    </source>
</evidence>
<evidence type="ECO:0000256" key="2">
    <source>
        <dbReference type="ARBA" id="ARBA00022980"/>
    </source>
</evidence>
<dbReference type="SUPFAM" id="SSF57829">
    <property type="entry name" value="Zn-binding ribosomal proteins"/>
    <property type="match status" value="1"/>
</dbReference>
<dbReference type="GO" id="GO:0006412">
    <property type="term" value="P:translation"/>
    <property type="evidence" value="ECO:0007669"/>
    <property type="project" value="InterPro"/>
</dbReference>
<reference evidence="5" key="3">
    <citation type="submission" date="2019-06" db="EMBL/GenBank/DDBJ databases">
        <authorList>
            <person name="Poynton C."/>
            <person name="Hasenbein S."/>
            <person name="Benoit J.B."/>
            <person name="Sepulveda M.S."/>
            <person name="Poelchau M.F."/>
            <person name="Murali S.C."/>
            <person name="Chen S."/>
            <person name="Glastad K.M."/>
            <person name="Werren J.H."/>
            <person name="Vineis J.H."/>
            <person name="Bowen J.L."/>
            <person name="Friedrich M."/>
            <person name="Jones J."/>
            <person name="Robertson H.M."/>
            <person name="Feyereisen R."/>
            <person name="Mechler-Hickson A."/>
            <person name="Mathers N."/>
            <person name="Lee C.E."/>
            <person name="Colbourne J.K."/>
            <person name="Biales A."/>
            <person name="Johnston J.S."/>
            <person name="Wellborn G.A."/>
            <person name="Rosendale A.J."/>
            <person name="Cridge A.G."/>
            <person name="Munoz-Torres M.C."/>
            <person name="Bain P.A."/>
            <person name="Manny A.R."/>
            <person name="Major K.M."/>
            <person name="Lambert F.N."/>
            <person name="Vulpe C.D."/>
            <person name="Tuck P."/>
            <person name="Blalock B.J."/>
            <person name="Lin Y.-Y."/>
            <person name="Smith M.E."/>
            <person name="Ochoa-Acuna H."/>
            <person name="Chen M.-J.M."/>
            <person name="Childers C.P."/>
            <person name="Qu J."/>
            <person name="Dugan S."/>
            <person name="Lee S.L."/>
            <person name="Chao H."/>
            <person name="Dinh H."/>
            <person name="Han Y."/>
            <person name="Doddapaneni H."/>
            <person name="Worley K.C."/>
            <person name="Muzny D.M."/>
            <person name="Gibbs R.A."/>
            <person name="Richards S."/>
        </authorList>
    </citation>
    <scope>NUCLEOTIDE SEQUENCE</scope>
    <source>
        <strain evidence="5">HAZT.00-mixed</strain>
        <tissue evidence="5">Whole organism</tissue>
    </source>
</reference>
<dbReference type="PANTHER" id="PTHR10369">
    <property type="entry name" value="60S RIBOSOMAL PROTEIN L36A/L44"/>
    <property type="match status" value="1"/>
</dbReference>
<accession>A0A6A0HEV3</accession>
<evidence type="ECO:0000256" key="3">
    <source>
        <dbReference type="ARBA" id="ARBA00023274"/>
    </source>
</evidence>
<dbReference type="InterPro" id="IPR011332">
    <property type="entry name" value="Ribosomal_zn-bd"/>
</dbReference>
<dbReference type="EMBL" id="JQDR03000895">
    <property type="protein sequence ID" value="KAA0203744.1"/>
    <property type="molecule type" value="Genomic_DNA"/>
</dbReference>
<proteinExistence type="inferred from homology"/>
<name>A0A6A0HEV3_HYAAZ</name>
<organism evidence="5">
    <name type="scientific">Hyalella azteca</name>
    <name type="common">Amphipod</name>
    <dbReference type="NCBI Taxonomy" id="294128"/>
    <lineage>
        <taxon>Eukaryota</taxon>
        <taxon>Metazoa</taxon>
        <taxon>Ecdysozoa</taxon>
        <taxon>Arthropoda</taxon>
        <taxon>Crustacea</taxon>
        <taxon>Multicrustacea</taxon>
        <taxon>Malacostraca</taxon>
        <taxon>Eumalacostraca</taxon>
        <taxon>Peracarida</taxon>
        <taxon>Amphipoda</taxon>
        <taxon>Senticaudata</taxon>
        <taxon>Talitrida</taxon>
        <taxon>Talitroidea</taxon>
        <taxon>Hyalellidae</taxon>
        <taxon>Hyalella</taxon>
    </lineage>
</organism>
<evidence type="ECO:0000313" key="5">
    <source>
        <dbReference type="EMBL" id="KAA0203744.1"/>
    </source>
</evidence>
<dbReference type="PROSITE" id="PS01172">
    <property type="entry name" value="RIBOSOMAL_L44E"/>
    <property type="match status" value="1"/>
</dbReference>
<dbReference type="Pfam" id="PF00935">
    <property type="entry name" value="Ribosomal_L44"/>
    <property type="match status" value="1"/>
</dbReference>
<dbReference type="GO" id="GO:0003735">
    <property type="term" value="F:structural constituent of ribosome"/>
    <property type="evidence" value="ECO:0007669"/>
    <property type="project" value="InterPro"/>
</dbReference>
<keyword evidence="3 4" id="KW-0687">Ribonucleoprotein</keyword>
<gene>
    <name evidence="5" type="ORF">HAZT_HAZT005996</name>
</gene>
<dbReference type="InterPro" id="IPR000552">
    <property type="entry name" value="Ribosomal_eL44"/>
</dbReference>
<evidence type="ECO:0000256" key="1">
    <source>
        <dbReference type="ARBA" id="ARBA00009364"/>
    </source>
</evidence>
<dbReference type="AlphaFoldDB" id="A0A6A0HEV3"/>
<evidence type="ECO:0008006" key="6">
    <source>
        <dbReference type="Google" id="ProtNLM"/>
    </source>
</evidence>
<dbReference type="Proteomes" id="UP000711488">
    <property type="component" value="Unassembled WGS sequence"/>
</dbReference>
<reference evidence="5" key="1">
    <citation type="submission" date="2014-08" db="EMBL/GenBank/DDBJ databases">
        <authorList>
            <person name="Murali S."/>
            <person name="Richards S."/>
            <person name="Bandaranaike D."/>
            <person name="Bellair M."/>
            <person name="Blankenburg K."/>
            <person name="Chao H."/>
            <person name="Dinh H."/>
            <person name="Doddapaneni H."/>
            <person name="Dugan-Rocha S."/>
            <person name="Elkadiri S."/>
            <person name="Gnanaolivu R."/>
            <person name="Hughes D."/>
            <person name="Lee S."/>
            <person name="Li M."/>
            <person name="Ming W."/>
            <person name="Munidasa M."/>
            <person name="Muniz J."/>
            <person name="Nguyen L."/>
            <person name="Osuji N."/>
            <person name="Pu L.-L."/>
            <person name="Puazo M."/>
            <person name="Skinner E."/>
            <person name="Qu C."/>
            <person name="Quiroz J."/>
            <person name="Raj R."/>
            <person name="Weissenberger G."/>
            <person name="Xin Y."/>
            <person name="Zou X."/>
            <person name="Han Y."/>
            <person name="Worley K."/>
            <person name="Muzny D."/>
            <person name="Gibbs R."/>
        </authorList>
    </citation>
    <scope>NUCLEOTIDE SEQUENCE</scope>
    <source>
        <strain evidence="5">HAZT.00-mixed</strain>
        <tissue evidence="5">Whole organism</tissue>
    </source>
</reference>
<dbReference type="GO" id="GO:0005840">
    <property type="term" value="C:ribosome"/>
    <property type="evidence" value="ECO:0007669"/>
    <property type="project" value="UniProtKB-KW"/>
</dbReference>
<keyword evidence="2 4" id="KW-0689">Ribosomal protein</keyword>
<comment type="caution">
    <text evidence="5">The sequence shown here is derived from an EMBL/GenBank/DDBJ whole genome shotgun (WGS) entry which is preliminary data.</text>
</comment>
<reference evidence="5" key="2">
    <citation type="journal article" date="2018" name="Environ. Sci. Technol.">
        <title>The Toxicogenome of Hyalella azteca: A Model for Sediment Ecotoxicology and Evolutionary Toxicology.</title>
        <authorList>
            <person name="Poynton H.C."/>
            <person name="Hasenbein S."/>
            <person name="Benoit J.B."/>
            <person name="Sepulveda M.S."/>
            <person name="Poelchau M.F."/>
            <person name="Hughes D.S.T."/>
            <person name="Murali S.C."/>
            <person name="Chen S."/>
            <person name="Glastad K.M."/>
            <person name="Goodisman M.A.D."/>
            <person name="Werren J.H."/>
            <person name="Vineis J.H."/>
            <person name="Bowen J.L."/>
            <person name="Friedrich M."/>
            <person name="Jones J."/>
            <person name="Robertson H.M."/>
            <person name="Feyereisen R."/>
            <person name="Mechler-Hickson A."/>
            <person name="Mathers N."/>
            <person name="Lee C.E."/>
            <person name="Colbourne J.K."/>
            <person name="Biales A."/>
            <person name="Johnston J.S."/>
            <person name="Wellborn G.A."/>
            <person name="Rosendale A.J."/>
            <person name="Cridge A.G."/>
            <person name="Munoz-Torres M.C."/>
            <person name="Bain P.A."/>
            <person name="Manny A.R."/>
            <person name="Major K.M."/>
            <person name="Lambert F.N."/>
            <person name="Vulpe C.D."/>
            <person name="Tuck P."/>
            <person name="Blalock B.J."/>
            <person name="Lin Y.Y."/>
            <person name="Smith M.E."/>
            <person name="Ochoa-Acuna H."/>
            <person name="Chen M.M."/>
            <person name="Childers C.P."/>
            <person name="Qu J."/>
            <person name="Dugan S."/>
            <person name="Lee S.L."/>
            <person name="Chao H."/>
            <person name="Dinh H."/>
            <person name="Han Y."/>
            <person name="Doddapaneni H."/>
            <person name="Worley K.C."/>
            <person name="Muzny D.M."/>
            <person name="Gibbs R.A."/>
            <person name="Richards S."/>
        </authorList>
    </citation>
    <scope>NUCLEOTIDE SEQUENCE</scope>
    <source>
        <strain evidence="5">HAZT.00-mixed</strain>
        <tissue evidence="5">Whole organism</tissue>
    </source>
</reference>
<comment type="similarity">
    <text evidence="1 4">Belongs to the eukaryotic ribosomal protein eL42 family.</text>
</comment>
<dbReference type="InterPro" id="IPR053708">
    <property type="entry name" value="Ribosomal_LSU_eL42"/>
</dbReference>
<dbReference type="GO" id="GO:1990904">
    <property type="term" value="C:ribonucleoprotein complex"/>
    <property type="evidence" value="ECO:0007669"/>
    <property type="project" value="UniProtKB-KW"/>
</dbReference>
<sequence length="79" mass="9379">MAVFYERRFSQGRRRYDAKQAGFGGQTKPIFRKKAKTTKKLVLKLECSKCKLKRQLPIRRCKHFELGGDKKRKGQMIQF</sequence>
<dbReference type="Gene3D" id="3.10.450.80">
    <property type="match status" value="1"/>
</dbReference>
<dbReference type="FunFam" id="3.10.450.80:FF:000001">
    <property type="entry name" value="60S ribosomal protein L44"/>
    <property type="match status" value="1"/>
</dbReference>
<dbReference type="OrthoDB" id="2967263at2759"/>